<name>A0ABV8UP41_9PROT</name>
<keyword evidence="2" id="KW-0812">Transmembrane</keyword>
<feature type="region of interest" description="Disordered" evidence="1">
    <location>
        <begin position="86"/>
        <end position="169"/>
    </location>
</feature>
<keyword evidence="4" id="KW-1185">Reference proteome</keyword>
<gene>
    <name evidence="3" type="ORF">ACFOW6_15975</name>
</gene>
<keyword evidence="2" id="KW-0472">Membrane</keyword>
<feature type="compositionally biased region" description="Basic and acidic residues" evidence="1">
    <location>
        <begin position="142"/>
        <end position="157"/>
    </location>
</feature>
<comment type="caution">
    <text evidence="3">The sequence shown here is derived from an EMBL/GenBank/DDBJ whole genome shotgun (WGS) entry which is preliminary data.</text>
</comment>
<feature type="transmembrane region" description="Helical" evidence="2">
    <location>
        <begin position="48"/>
        <end position="71"/>
    </location>
</feature>
<feature type="compositionally biased region" description="Basic and acidic residues" evidence="1">
    <location>
        <begin position="86"/>
        <end position="127"/>
    </location>
</feature>
<protein>
    <submittedName>
        <fullName evidence="3">Uncharacterized protein</fullName>
    </submittedName>
</protein>
<organism evidence="3 4">
    <name type="scientific">Fodinicurvata halophila</name>
    <dbReference type="NCBI Taxonomy" id="1419723"/>
    <lineage>
        <taxon>Bacteria</taxon>
        <taxon>Pseudomonadati</taxon>
        <taxon>Pseudomonadota</taxon>
        <taxon>Alphaproteobacteria</taxon>
        <taxon>Rhodospirillales</taxon>
        <taxon>Rhodovibrionaceae</taxon>
        <taxon>Fodinicurvata</taxon>
    </lineage>
</organism>
<dbReference type="Proteomes" id="UP001595799">
    <property type="component" value="Unassembled WGS sequence"/>
</dbReference>
<proteinExistence type="predicted"/>
<evidence type="ECO:0000313" key="4">
    <source>
        <dbReference type="Proteomes" id="UP001595799"/>
    </source>
</evidence>
<accession>A0ABV8UP41</accession>
<dbReference type="RefSeq" id="WP_382423421.1">
    <property type="nucleotide sequence ID" value="NZ_JBHSCW010000010.1"/>
</dbReference>
<evidence type="ECO:0000256" key="1">
    <source>
        <dbReference type="SAM" id="MobiDB-lite"/>
    </source>
</evidence>
<evidence type="ECO:0000256" key="2">
    <source>
        <dbReference type="SAM" id="Phobius"/>
    </source>
</evidence>
<dbReference type="EMBL" id="JBHSCW010000010">
    <property type="protein sequence ID" value="MFC4353047.1"/>
    <property type="molecule type" value="Genomic_DNA"/>
</dbReference>
<evidence type="ECO:0000313" key="3">
    <source>
        <dbReference type="EMBL" id="MFC4353047.1"/>
    </source>
</evidence>
<sequence>MARFLLYLFCLAQLVIAFLPLARVAVFEGLSGEIFGPSSGTATLVMNTPVVASGFWLVAWLSLALLSYGFARILAQQAALMKSLEKLPVREAPARDTAPREEPAPEEPRRERKAHREPPLTDEPPLKDEDEEETRSRRLRGLRNEKPARQEKQRREPVLGTPGTANDER</sequence>
<keyword evidence="2" id="KW-1133">Transmembrane helix</keyword>
<reference evidence="4" key="1">
    <citation type="journal article" date="2019" name="Int. J. Syst. Evol. Microbiol.">
        <title>The Global Catalogue of Microorganisms (GCM) 10K type strain sequencing project: providing services to taxonomists for standard genome sequencing and annotation.</title>
        <authorList>
            <consortium name="The Broad Institute Genomics Platform"/>
            <consortium name="The Broad Institute Genome Sequencing Center for Infectious Disease"/>
            <person name="Wu L."/>
            <person name="Ma J."/>
        </authorList>
    </citation>
    <scope>NUCLEOTIDE SEQUENCE [LARGE SCALE GENOMIC DNA]</scope>
    <source>
        <strain evidence="4">CECT 8472</strain>
    </source>
</reference>